<dbReference type="SUPFAM" id="SSF52172">
    <property type="entry name" value="CheY-like"/>
    <property type="match status" value="1"/>
</dbReference>
<accession>A0A543G068</accession>
<comment type="caution">
    <text evidence="10">The sequence shown here is derived from an EMBL/GenBank/DDBJ whole genome shotgun (WGS) entry which is preliminary data.</text>
</comment>
<dbReference type="Gene3D" id="1.10.287.130">
    <property type="match status" value="1"/>
</dbReference>
<dbReference type="SUPFAM" id="SSF55874">
    <property type="entry name" value="ATPase domain of HSP90 chaperone/DNA topoisomerase II/histidine kinase"/>
    <property type="match status" value="1"/>
</dbReference>
<feature type="transmembrane region" description="Helical" evidence="7">
    <location>
        <begin position="103"/>
        <end position="120"/>
    </location>
</feature>
<dbReference type="Pfam" id="PF00072">
    <property type="entry name" value="Response_reg"/>
    <property type="match status" value="1"/>
</dbReference>
<dbReference type="Proteomes" id="UP000320773">
    <property type="component" value="Unassembled WGS sequence"/>
</dbReference>
<evidence type="ECO:0000256" key="2">
    <source>
        <dbReference type="ARBA" id="ARBA00012438"/>
    </source>
</evidence>
<dbReference type="PRINTS" id="PR00344">
    <property type="entry name" value="BCTRLSENSOR"/>
</dbReference>
<keyword evidence="5 10" id="KW-0418">Kinase</keyword>
<dbReference type="InterPro" id="IPR004358">
    <property type="entry name" value="Sig_transdc_His_kin-like_C"/>
</dbReference>
<evidence type="ECO:0000256" key="6">
    <source>
        <dbReference type="PROSITE-ProRule" id="PRU00169"/>
    </source>
</evidence>
<comment type="catalytic activity">
    <reaction evidence="1">
        <text>ATP + protein L-histidine = ADP + protein N-phospho-L-histidine.</text>
        <dbReference type="EC" id="2.7.13.3"/>
    </reaction>
</comment>
<protein>
    <recommendedName>
        <fullName evidence="2">histidine kinase</fullName>
        <ecNumber evidence="2">2.7.13.3</ecNumber>
    </recommendedName>
</protein>
<dbReference type="GO" id="GO:0000155">
    <property type="term" value="F:phosphorelay sensor kinase activity"/>
    <property type="evidence" value="ECO:0007669"/>
    <property type="project" value="InterPro"/>
</dbReference>
<reference evidence="10 11" key="1">
    <citation type="submission" date="2019-06" db="EMBL/GenBank/DDBJ databases">
        <title>Genomic Encyclopedia of Archaeal and Bacterial Type Strains, Phase II (KMG-II): from individual species to whole genera.</title>
        <authorList>
            <person name="Goeker M."/>
        </authorList>
    </citation>
    <scope>NUCLEOTIDE SEQUENCE [LARGE SCALE GENOMIC DNA]</scope>
    <source>
        <strain evidence="10 11">DSM 24789</strain>
    </source>
</reference>
<name>A0A543G068_9FLAO</name>
<dbReference type="InterPro" id="IPR001789">
    <property type="entry name" value="Sig_transdc_resp-reg_receiver"/>
</dbReference>
<feature type="transmembrane region" description="Helical" evidence="7">
    <location>
        <begin position="127"/>
        <end position="144"/>
    </location>
</feature>
<dbReference type="SMART" id="SM00388">
    <property type="entry name" value="HisKA"/>
    <property type="match status" value="1"/>
</dbReference>
<evidence type="ECO:0000259" key="8">
    <source>
        <dbReference type="PROSITE" id="PS50109"/>
    </source>
</evidence>
<dbReference type="InterPro" id="IPR036097">
    <property type="entry name" value="HisK_dim/P_sf"/>
</dbReference>
<dbReference type="SMART" id="SM00387">
    <property type="entry name" value="HATPase_c"/>
    <property type="match status" value="1"/>
</dbReference>
<keyword evidence="7" id="KW-0472">Membrane</keyword>
<dbReference type="EC" id="2.7.13.3" evidence="2"/>
<evidence type="ECO:0000313" key="10">
    <source>
        <dbReference type="EMBL" id="TQM39404.1"/>
    </source>
</evidence>
<dbReference type="Gene3D" id="3.30.565.10">
    <property type="entry name" value="Histidine kinase-like ATPase, C-terminal domain"/>
    <property type="match status" value="1"/>
</dbReference>
<dbReference type="PROSITE" id="PS50110">
    <property type="entry name" value="RESPONSE_REGULATORY"/>
    <property type="match status" value="1"/>
</dbReference>
<dbReference type="PANTHER" id="PTHR43047">
    <property type="entry name" value="TWO-COMPONENT HISTIDINE PROTEIN KINASE"/>
    <property type="match status" value="1"/>
</dbReference>
<feature type="transmembrane region" description="Helical" evidence="7">
    <location>
        <begin position="44"/>
        <end position="64"/>
    </location>
</feature>
<keyword evidence="7" id="KW-0812">Transmembrane</keyword>
<evidence type="ECO:0000313" key="11">
    <source>
        <dbReference type="Proteomes" id="UP000320773"/>
    </source>
</evidence>
<organism evidence="10 11">
    <name type="scientific">Flavobacterium branchiophilum</name>
    <dbReference type="NCBI Taxonomy" id="55197"/>
    <lineage>
        <taxon>Bacteria</taxon>
        <taxon>Pseudomonadati</taxon>
        <taxon>Bacteroidota</taxon>
        <taxon>Flavobacteriia</taxon>
        <taxon>Flavobacteriales</taxon>
        <taxon>Flavobacteriaceae</taxon>
        <taxon>Flavobacterium</taxon>
    </lineage>
</organism>
<dbReference type="Gene3D" id="3.40.50.2300">
    <property type="match status" value="1"/>
</dbReference>
<dbReference type="SUPFAM" id="SSF47384">
    <property type="entry name" value="Homodimeric domain of signal transducing histidine kinase"/>
    <property type="match status" value="1"/>
</dbReference>
<feature type="modified residue" description="4-aspartylphosphate" evidence="6">
    <location>
        <position position="509"/>
    </location>
</feature>
<dbReference type="InterPro" id="IPR011006">
    <property type="entry name" value="CheY-like_superfamily"/>
</dbReference>
<feature type="domain" description="Histidine kinase" evidence="8">
    <location>
        <begin position="216"/>
        <end position="436"/>
    </location>
</feature>
<dbReference type="InterPro" id="IPR003594">
    <property type="entry name" value="HATPase_dom"/>
</dbReference>
<dbReference type="EMBL" id="VFPJ01000001">
    <property type="protein sequence ID" value="TQM39404.1"/>
    <property type="molecule type" value="Genomic_DNA"/>
</dbReference>
<evidence type="ECO:0000256" key="1">
    <source>
        <dbReference type="ARBA" id="ARBA00000085"/>
    </source>
</evidence>
<dbReference type="PROSITE" id="PS50109">
    <property type="entry name" value="HIS_KIN"/>
    <property type="match status" value="1"/>
</dbReference>
<feature type="transmembrane region" description="Helical" evidence="7">
    <location>
        <begin position="21"/>
        <end position="38"/>
    </location>
</feature>
<dbReference type="AlphaFoldDB" id="A0A543G068"/>
<evidence type="ECO:0000256" key="5">
    <source>
        <dbReference type="ARBA" id="ARBA00022777"/>
    </source>
</evidence>
<feature type="domain" description="Response regulatory" evidence="9">
    <location>
        <begin position="458"/>
        <end position="578"/>
    </location>
</feature>
<dbReference type="CDD" id="cd17546">
    <property type="entry name" value="REC_hyHK_CKI1_RcsC-like"/>
    <property type="match status" value="1"/>
</dbReference>
<keyword evidence="7" id="KW-1133">Transmembrane helix</keyword>
<dbReference type="InterPro" id="IPR003661">
    <property type="entry name" value="HisK_dim/P_dom"/>
</dbReference>
<keyword evidence="4" id="KW-0808">Transferase</keyword>
<feature type="transmembrane region" description="Helical" evidence="7">
    <location>
        <begin position="76"/>
        <end position="97"/>
    </location>
</feature>
<dbReference type="CDD" id="cd00082">
    <property type="entry name" value="HisKA"/>
    <property type="match status" value="1"/>
</dbReference>
<dbReference type="InterPro" id="IPR036890">
    <property type="entry name" value="HATPase_C_sf"/>
</dbReference>
<evidence type="ECO:0000256" key="7">
    <source>
        <dbReference type="SAM" id="Phobius"/>
    </source>
</evidence>
<dbReference type="InterPro" id="IPR005467">
    <property type="entry name" value="His_kinase_dom"/>
</dbReference>
<evidence type="ECO:0000256" key="4">
    <source>
        <dbReference type="ARBA" id="ARBA00022679"/>
    </source>
</evidence>
<feature type="transmembrane region" description="Helical" evidence="7">
    <location>
        <begin position="156"/>
        <end position="174"/>
    </location>
</feature>
<keyword evidence="3 6" id="KW-0597">Phosphoprotein</keyword>
<gene>
    <name evidence="10" type="ORF">BC670_0192</name>
</gene>
<evidence type="ECO:0000259" key="9">
    <source>
        <dbReference type="PROSITE" id="PS50110"/>
    </source>
</evidence>
<dbReference type="Pfam" id="PF02518">
    <property type="entry name" value="HATPase_c"/>
    <property type="match status" value="1"/>
</dbReference>
<proteinExistence type="predicted"/>
<sequence length="583" mass="67710">MNSNAYNNEVQKIVKLYIIQFKEILMLFIFGNLASSIINMICGAYIFAFFNILFILPSIILIIYRKINQLPIASTTNDIILVICCLFLDFFCVAIIYDRKHPFLFWWFILLFYNLNTIIFQKKAISLHLFIIFTMFMIYYAPFLDFSEYCEQIHYYFFWKFSHFALIVCAIIYLETINNRFFERILGGMLVRNIELEDYKQKQIHIQKVKDYFFATISHEMRTPLNAIKGISDLLISDKLVNSEVIEYQTIMNYSSNHLLSLINDVLDYSKINLGEFKLTQNTFSIEENVDFIFKINQNMINQKKLMYELIKKSDFPKYVYGDTQRFNQVLMNIISNAIKFTEKGSVQVIMNKEVIEKNKINLIIEIIDTGIGIANENLNAIFEKYYQSKNNLNSNGIGLGLYITKEIIDLMGGTISVKSTLNEGTCFVIQIPFVIAQIQSTSSYVNDVIIENLSNLKILIVEDNKINQKILQKLLINNLKKCTIIIAENGKKAIDLLIENKFDIVLMDILMPIMNGIEATKQIRTSKDENLKKIPIIALTANTIDQDFYTCQKVGFDAVITKPYEIHDVIVKMYSLIQLTSN</sequence>
<evidence type="ECO:0000256" key="3">
    <source>
        <dbReference type="ARBA" id="ARBA00022553"/>
    </source>
</evidence>
<dbReference type="SMART" id="SM00448">
    <property type="entry name" value="REC"/>
    <property type="match status" value="1"/>
</dbReference>
<dbReference type="Pfam" id="PF00512">
    <property type="entry name" value="HisKA"/>
    <property type="match status" value="1"/>
</dbReference>